<organism evidence="1 2">
    <name type="scientific">Manihot esculenta</name>
    <name type="common">Cassava</name>
    <name type="synonym">Jatropha manihot</name>
    <dbReference type="NCBI Taxonomy" id="3983"/>
    <lineage>
        <taxon>Eukaryota</taxon>
        <taxon>Viridiplantae</taxon>
        <taxon>Streptophyta</taxon>
        <taxon>Embryophyta</taxon>
        <taxon>Tracheophyta</taxon>
        <taxon>Spermatophyta</taxon>
        <taxon>Magnoliopsida</taxon>
        <taxon>eudicotyledons</taxon>
        <taxon>Gunneridae</taxon>
        <taxon>Pentapetalae</taxon>
        <taxon>rosids</taxon>
        <taxon>fabids</taxon>
        <taxon>Malpighiales</taxon>
        <taxon>Euphorbiaceae</taxon>
        <taxon>Crotonoideae</taxon>
        <taxon>Manihoteae</taxon>
        <taxon>Manihot</taxon>
    </lineage>
</organism>
<reference evidence="2" key="1">
    <citation type="journal article" date="2016" name="Nat. Biotechnol.">
        <title>Sequencing wild and cultivated cassava and related species reveals extensive interspecific hybridization and genetic diversity.</title>
        <authorList>
            <person name="Bredeson J.V."/>
            <person name="Lyons J.B."/>
            <person name="Prochnik S.E."/>
            <person name="Wu G.A."/>
            <person name="Ha C.M."/>
            <person name="Edsinger-Gonzales E."/>
            <person name="Grimwood J."/>
            <person name="Schmutz J."/>
            <person name="Rabbi I.Y."/>
            <person name="Egesi C."/>
            <person name="Nauluvula P."/>
            <person name="Lebot V."/>
            <person name="Ndunguru J."/>
            <person name="Mkamilo G."/>
            <person name="Bart R.S."/>
            <person name="Setter T.L."/>
            <person name="Gleadow R.M."/>
            <person name="Kulakow P."/>
            <person name="Ferguson M.E."/>
            <person name="Rounsley S."/>
            <person name="Rokhsar D.S."/>
        </authorList>
    </citation>
    <scope>NUCLEOTIDE SEQUENCE [LARGE SCALE GENOMIC DNA]</scope>
    <source>
        <strain evidence="2">cv. AM560-2</strain>
    </source>
</reference>
<evidence type="ECO:0000313" key="2">
    <source>
        <dbReference type="Proteomes" id="UP000091857"/>
    </source>
</evidence>
<dbReference type="Proteomes" id="UP000091857">
    <property type="component" value="Chromosome 8"/>
</dbReference>
<evidence type="ECO:0000313" key="1">
    <source>
        <dbReference type="EMBL" id="KAG8649010.1"/>
    </source>
</evidence>
<comment type="caution">
    <text evidence="1">The sequence shown here is derived from an EMBL/GenBank/DDBJ whole genome shotgun (WGS) entry which is preliminary data.</text>
</comment>
<protein>
    <submittedName>
        <fullName evidence="1">Uncharacterized protein</fullName>
    </submittedName>
</protein>
<dbReference type="EMBL" id="CM004394">
    <property type="protein sequence ID" value="KAG8649010.1"/>
    <property type="molecule type" value="Genomic_DNA"/>
</dbReference>
<accession>A0ACB7HAJ9</accession>
<gene>
    <name evidence="1" type="ORF">MANES_08G061025v8</name>
</gene>
<name>A0ACB7HAJ9_MANES</name>
<keyword evidence="2" id="KW-1185">Reference proteome</keyword>
<proteinExistence type="predicted"/>
<sequence length="188" mass="20909">MTHVLYDPALLILIAILFCGILRHVPLFISKFPSNNQNPLTKINPHFPALATKGRNARFAQSYHPTALIWSRSHCPLIVLDAYSLHSLFPPYFHSSFPGSCPIFFLSADSAHPIPQLSSMALGHWKIGSNVFTNPNTLIKSTKFSLKIDYFTSHRKIPTLSNGLPPKITKGDHKSNSTSVVFKISTNT</sequence>